<dbReference type="EMBL" id="JACHXV010000001">
    <property type="protein sequence ID" value="MBB3172262.1"/>
    <property type="molecule type" value="Genomic_DNA"/>
</dbReference>
<keyword evidence="5" id="KW-1185">Reference proteome</keyword>
<dbReference type="RefSeq" id="WP_176621941.1">
    <property type="nucleotide sequence ID" value="NZ_JABXXQ010000019.1"/>
</dbReference>
<dbReference type="EMBL" id="JABXXQ010000019">
    <property type="protein sequence ID" value="NVN29214.1"/>
    <property type="molecule type" value="Genomic_DNA"/>
</dbReference>
<name>A0A850NJX1_9PROT</name>
<evidence type="ECO:0000313" key="4">
    <source>
        <dbReference type="EMBL" id="NVN29214.1"/>
    </source>
</evidence>
<feature type="compositionally biased region" description="Acidic residues" evidence="2">
    <location>
        <begin position="476"/>
        <end position="489"/>
    </location>
</feature>
<reference evidence="4 6" key="1">
    <citation type="submission" date="2020-06" db="EMBL/GenBank/DDBJ databases">
        <title>Description of novel acetic acid bacteria.</title>
        <authorList>
            <person name="Sombolestani A."/>
        </authorList>
    </citation>
    <scope>NUCLEOTIDE SEQUENCE [LARGE SCALE GENOMIC DNA]</scope>
    <source>
        <strain evidence="4 6">LMG 26838</strain>
    </source>
</reference>
<keyword evidence="4" id="KW-0547">Nucleotide-binding</keyword>
<dbReference type="Proteomes" id="UP000557688">
    <property type="component" value="Unassembled WGS sequence"/>
</dbReference>
<protein>
    <submittedName>
        <fullName evidence="4">ATP-binding protein</fullName>
    </submittedName>
</protein>
<feature type="compositionally biased region" description="Low complexity" evidence="2">
    <location>
        <begin position="427"/>
        <end position="443"/>
    </location>
</feature>
<sequence length="633" mass="70042">MDVSPLRVGNEAFLVASMIERCPKVMMLRELVTNALEAASAAPEGSREVRISGLSIDGARKLAIWNSGPGMDAVSLHRMCDIASSIGKTNSLEKNFGMGAKVATLPSNQHGLRYRSCTGGRVHQVVMGKRDGAYGRLMQTGPDGVVADVIDVTERALAEGRPVAEDWTEVVLLGNRPDQDTLADPYDGAPHVGHDWIEHYLHRRFFSLPEGTVLLLGEGIHHQQGWNSFVPLGERLDTAFTRHETVAVDRGVRIHYLYDATDAAHPERTLSQRDGHVADSGAAVIFRGEMYDFRYGHIWRHEAPIYGLTFGARNFTVLVELSDSYPVLPDGYREFMRYREGHQAQVETRHFAAQVNRFRPEWLLELLRDLAPSANHMQSARDEMAALFAKLGVKRRWYPTAAIPLEAEAFDLPATESTETRDLLEPETSAEAESLAQELSEPPAAEPPDDLPEVPEPEEPPVLPPEEPKAEQSGTADEDPPEAEEDEYEVPPQIVALRDPADIEERGISQMAARFYPETHQVFINCNYSAIDRVRNELTAAFAAEPDQSRVNELALTSAEQVATRLICRKLALGLSKHGAWADWQVYHSVSNESLSLAAEDYEAELPAARRAMQQALDIEATSATAHPVLVAS</sequence>
<evidence type="ECO:0000256" key="1">
    <source>
        <dbReference type="SAM" id="Coils"/>
    </source>
</evidence>
<proteinExistence type="predicted"/>
<dbReference type="Gene3D" id="3.30.565.10">
    <property type="entry name" value="Histidine kinase-like ATPase, C-terminal domain"/>
    <property type="match status" value="1"/>
</dbReference>
<dbReference type="Proteomes" id="UP000565205">
    <property type="component" value="Unassembled WGS sequence"/>
</dbReference>
<evidence type="ECO:0000313" key="3">
    <source>
        <dbReference type="EMBL" id="MBB3172262.1"/>
    </source>
</evidence>
<gene>
    <name evidence="3" type="ORF">FHR90_000068</name>
    <name evidence="4" type="ORF">HUK83_02510</name>
</gene>
<dbReference type="GO" id="GO:0005524">
    <property type="term" value="F:ATP binding"/>
    <property type="evidence" value="ECO:0007669"/>
    <property type="project" value="UniProtKB-KW"/>
</dbReference>
<keyword evidence="4" id="KW-0067">ATP-binding</keyword>
<dbReference type="AlphaFoldDB" id="A0A850NJX1"/>
<keyword evidence="1" id="KW-0175">Coiled coil</keyword>
<accession>A0A850NJX1</accession>
<feature type="compositionally biased region" description="Acidic residues" evidence="2">
    <location>
        <begin position="447"/>
        <end position="459"/>
    </location>
</feature>
<comment type="caution">
    <text evidence="4">The sequence shown here is derived from an EMBL/GenBank/DDBJ whole genome shotgun (WGS) entry which is preliminary data.</text>
</comment>
<dbReference type="InterPro" id="IPR036890">
    <property type="entry name" value="HATPase_C_sf"/>
</dbReference>
<dbReference type="SUPFAM" id="SSF55874">
    <property type="entry name" value="ATPase domain of HSP90 chaperone/DNA topoisomerase II/histidine kinase"/>
    <property type="match status" value="1"/>
</dbReference>
<organism evidence="4 6">
    <name type="scientific">Endobacter medicaginis</name>
    <dbReference type="NCBI Taxonomy" id="1181271"/>
    <lineage>
        <taxon>Bacteria</taxon>
        <taxon>Pseudomonadati</taxon>
        <taxon>Pseudomonadota</taxon>
        <taxon>Alphaproteobacteria</taxon>
        <taxon>Acetobacterales</taxon>
        <taxon>Acetobacteraceae</taxon>
        <taxon>Endobacter</taxon>
    </lineage>
</organism>
<evidence type="ECO:0000313" key="6">
    <source>
        <dbReference type="Proteomes" id="UP000565205"/>
    </source>
</evidence>
<reference evidence="3 5" key="2">
    <citation type="submission" date="2020-08" db="EMBL/GenBank/DDBJ databases">
        <title>Genomic Encyclopedia of Type Strains, Phase III (KMG-III): the genomes of soil and plant-associated and newly described type strains.</title>
        <authorList>
            <person name="Whitman W."/>
        </authorList>
    </citation>
    <scope>NUCLEOTIDE SEQUENCE [LARGE SCALE GENOMIC DNA]</scope>
    <source>
        <strain evidence="3 5">CECT 8088</strain>
    </source>
</reference>
<feature type="region of interest" description="Disordered" evidence="2">
    <location>
        <begin position="413"/>
        <end position="491"/>
    </location>
</feature>
<evidence type="ECO:0000313" key="5">
    <source>
        <dbReference type="Proteomes" id="UP000557688"/>
    </source>
</evidence>
<feature type="coiled-coil region" evidence="1">
    <location>
        <begin position="592"/>
        <end position="619"/>
    </location>
</feature>
<evidence type="ECO:0000256" key="2">
    <source>
        <dbReference type="SAM" id="MobiDB-lite"/>
    </source>
</evidence>